<dbReference type="InterPro" id="IPR010929">
    <property type="entry name" value="PDR_CDR_ABC"/>
</dbReference>
<dbReference type="GO" id="GO:0016020">
    <property type="term" value="C:membrane"/>
    <property type="evidence" value="ECO:0007669"/>
    <property type="project" value="UniProtKB-SubCell"/>
</dbReference>
<evidence type="ECO:0000256" key="3">
    <source>
        <dbReference type="ARBA" id="ARBA00022692"/>
    </source>
</evidence>
<feature type="transmembrane region" description="Helical" evidence="9">
    <location>
        <begin position="713"/>
        <end position="731"/>
    </location>
</feature>
<evidence type="ECO:0000256" key="6">
    <source>
        <dbReference type="ARBA" id="ARBA00022989"/>
    </source>
</evidence>
<evidence type="ECO:0000256" key="5">
    <source>
        <dbReference type="ARBA" id="ARBA00022840"/>
    </source>
</evidence>
<dbReference type="STRING" id="1151754.M9MGS0"/>
<name>M9MGS0_PSEA3</name>
<keyword evidence="3 9" id="KW-0812">Transmembrane</keyword>
<dbReference type="PANTHER" id="PTHR19241">
    <property type="entry name" value="ATP-BINDING CASSETTE TRANSPORTER"/>
    <property type="match status" value="1"/>
</dbReference>
<feature type="transmembrane region" description="Helical" evidence="9">
    <location>
        <begin position="658"/>
        <end position="677"/>
    </location>
</feature>
<accession>M9MGS0</accession>
<feature type="transmembrane region" description="Helical" evidence="9">
    <location>
        <begin position="771"/>
        <end position="790"/>
    </location>
</feature>
<feature type="transmembrane region" description="Helical" evidence="9">
    <location>
        <begin position="630"/>
        <end position="649"/>
    </location>
</feature>
<dbReference type="InterPro" id="IPR034003">
    <property type="entry name" value="ABCG_PDR_2"/>
</dbReference>
<dbReference type="InterPro" id="IPR003593">
    <property type="entry name" value="AAA+_ATPase"/>
</dbReference>
<dbReference type="InterPro" id="IPR003439">
    <property type="entry name" value="ABC_transporter-like_ATP-bd"/>
</dbReference>
<feature type="transmembrane region" description="Helical" evidence="9">
    <location>
        <begin position="1455"/>
        <end position="1474"/>
    </location>
</feature>
<feature type="region of interest" description="Disordered" evidence="8">
    <location>
        <begin position="95"/>
        <end position="122"/>
    </location>
</feature>
<dbReference type="Gene3D" id="3.40.50.300">
    <property type="entry name" value="P-loop containing nucleotide triphosphate hydrolases"/>
    <property type="match status" value="2"/>
</dbReference>
<dbReference type="Pfam" id="PF01061">
    <property type="entry name" value="ABC2_membrane"/>
    <property type="match status" value="2"/>
</dbReference>
<feature type="region of interest" description="Disordered" evidence="8">
    <location>
        <begin position="136"/>
        <end position="193"/>
    </location>
</feature>
<dbReference type="GO" id="GO:0005524">
    <property type="term" value="F:ATP binding"/>
    <property type="evidence" value="ECO:0007669"/>
    <property type="project" value="UniProtKB-KW"/>
</dbReference>
<dbReference type="CDD" id="cd03233">
    <property type="entry name" value="ABCG_PDR_domain1"/>
    <property type="match status" value="1"/>
</dbReference>
<evidence type="ECO:0000313" key="12">
    <source>
        <dbReference type="Proteomes" id="UP000011976"/>
    </source>
</evidence>
<feature type="domain" description="ABC transporter" evidence="10">
    <location>
        <begin position="267"/>
        <end position="519"/>
    </location>
</feature>
<feature type="compositionally biased region" description="Polar residues" evidence="8">
    <location>
        <begin position="945"/>
        <end position="956"/>
    </location>
</feature>
<reference evidence="12" key="1">
    <citation type="journal article" date="2013" name="Genome Announc.">
        <title>Genome sequence of the basidiomycetous yeast Pseudozyma antarctica T-34, a producer of the glycolipid biosurfactants mannosylerythritol lipids.</title>
        <authorList>
            <person name="Morita T."/>
            <person name="Koike H."/>
            <person name="Koyama Y."/>
            <person name="Hagiwara H."/>
            <person name="Ito E."/>
            <person name="Fukuoka T."/>
            <person name="Imura T."/>
            <person name="Machida M."/>
            <person name="Kitamoto D."/>
        </authorList>
    </citation>
    <scope>NUCLEOTIDE SEQUENCE [LARGE SCALE GENOMIC DNA]</scope>
    <source>
        <strain evidence="12">T-34</strain>
    </source>
</reference>
<dbReference type="Pfam" id="PF06422">
    <property type="entry name" value="PDR_CDR"/>
    <property type="match status" value="1"/>
</dbReference>
<evidence type="ECO:0000256" key="2">
    <source>
        <dbReference type="ARBA" id="ARBA00022448"/>
    </source>
</evidence>
<feature type="compositionally biased region" description="Basic and acidic residues" evidence="8">
    <location>
        <begin position="170"/>
        <end position="180"/>
    </location>
</feature>
<evidence type="ECO:0000256" key="9">
    <source>
        <dbReference type="SAM" id="Phobius"/>
    </source>
</evidence>
<evidence type="ECO:0000256" key="1">
    <source>
        <dbReference type="ARBA" id="ARBA00004141"/>
    </source>
</evidence>
<dbReference type="EMBL" id="DF196781">
    <property type="protein sequence ID" value="GAC75457.1"/>
    <property type="molecule type" value="Genomic_DNA"/>
</dbReference>
<feature type="transmembrane region" description="Helical" evidence="9">
    <location>
        <begin position="1577"/>
        <end position="1598"/>
    </location>
</feature>
<evidence type="ECO:0000256" key="8">
    <source>
        <dbReference type="SAM" id="MobiDB-lite"/>
    </source>
</evidence>
<comment type="subcellular location">
    <subcellularLocation>
        <location evidence="1">Membrane</location>
        <topology evidence="1">Multi-pass membrane protein</topology>
    </subcellularLocation>
</comment>
<dbReference type="PROSITE" id="PS50893">
    <property type="entry name" value="ABC_TRANSPORTER_2"/>
    <property type="match status" value="2"/>
</dbReference>
<evidence type="ECO:0000256" key="7">
    <source>
        <dbReference type="ARBA" id="ARBA00023136"/>
    </source>
</evidence>
<dbReference type="CDD" id="cd03232">
    <property type="entry name" value="ABCG_PDR_domain2"/>
    <property type="match status" value="1"/>
</dbReference>
<feature type="transmembrane region" description="Helical" evidence="9">
    <location>
        <begin position="1384"/>
        <end position="1415"/>
    </location>
</feature>
<keyword evidence="4" id="KW-0547">Nucleotide-binding</keyword>
<feature type="transmembrane region" description="Helical" evidence="9">
    <location>
        <begin position="738"/>
        <end position="759"/>
    </location>
</feature>
<feature type="region of interest" description="Disordered" evidence="8">
    <location>
        <begin position="930"/>
        <end position="968"/>
    </location>
</feature>
<protein>
    <submittedName>
        <fullName evidence="11">Pleiotropic drug resistance proteins</fullName>
    </submittedName>
</protein>
<keyword evidence="5" id="KW-0067">ATP-binding</keyword>
<feature type="compositionally biased region" description="Acidic residues" evidence="8">
    <location>
        <begin position="181"/>
        <end position="193"/>
    </location>
</feature>
<sequence length="1626" mass="177739">MTRRDVNLHGENKALACALSEPPSSVTTTVPPSTPPDPLAYTILEQAARIANSSLLPNIVANLTSAAAAQPNTPAMSPHDTSADTSGAPALEMRQTAPSVADSQPLARVTSTGTWGEPERGEHVNVDQALQDFQLARKSSRQSATGSIPQSPSSGLRGSSAIARALSGGDRPKQPEKINENEPDLEAASEGDAYDNDFDLGKWMLTRGAQAKEEGIDNGKPLGVLWKDLSITAPGSGGGGVFVKTLPVAIANTAWRDPIGVLTTICPPLAKVFAPRNMPTTNLLHSTSGILKPGEMLLVLGRPGSGCSTVLRAITSKNHSNVSTSGKILYGGFSPEEINRKYRGEVVFVDEEDTHFPTLTVGQTLEFALKNKVPHRSRRLQGESRQQFIETCIDVMLKMFGMSHVRDTIVGDQAIRGVSGGERKRTTISEALATRASVIAWDNSTRGLDASTALDYARSLRIITDLAQRSTIATLYQVSESIYDLFDRVAVIDQGRCIYYGPRKLARSYFYKLGYDTPDRQTTADFVTALTDTNQVSFRPGMEQRAPKTAEDRERAWRQSELYRQVETEMASYEDHLAHAEQAEQLKQTVRSEKRKGVNKGSSYTVSFWDQIVSCIWRQLLVKWGARGDLYVKLFTIISVSFMISSLFYNQSYDSQGVFTRGGILLFACLFNGWLQLSESFEAVAGRPMLSRHRQFAFYRPSAVVLARALVDIPFLLVQCFLSSIIIYFLANLRRDAGAFWIFYVYCFLSSYSLTALYRMCAVFSPGFNEAIRFSVLALNVLIIWVGYVLRRPQMNWLVWLNYAQPISYAFEGFLANELNYDIECNPAQIVPFGQVRDTAYQTCSLTGGVPGSIVVPSADYLSTTFGYSRSHIGRNIGVVIAFAVLYLIPTIIGAEIMNFGSAGGGVTVFARTKAAKAKLDASKPAKADDVEEKAAVSADHPSHATDSNGSITRANSPAAPGDKEASAKSAEELDKKAIFTWKDVSLQLPTGRKLLDDITGHVKPGTITALMGASGAGKTTLLTALSQRGVAGALSGDILVDGKPLGPGFQRDTGFVLQGDIHLASQTVREAIEFSALLRQPAEISREVKLADAKRAIELLELEDLQDALIGVPGFGLGVERRKRVTIAVELAAKPDLLLFLDEPTSGLDSAGAASIIRLIRRLASEGQAILCTIHQPSALLFESFDNLLLLQPGGRTAYFGQIGSERAQGSDKVREYFERNGAPACPPTTNVAEYMLEVVAQKSEKPWSERWKASPEARALRAEVEAINSERASRPVVEDSRSTREYSATLKTQIVECTKRQFRDLWRDSAFAYGVLFSNIVTGFAAGGGFAHLGNSVTDLQYRVFVVFLVILNFPATVNSIISKFWEMRITFVVREGPSKTYSWIAFMTAFVAVSLPIALVASVLFFLPSFFLPFYSQASTVAGMWYLMIFLVTCYEMFFSLALAAACPTPVTAANLLPFLLPFVAIVNGVIKPKATLPAPWSGLIYANPLYWYVRSMVGNILHDLPVRCREEDLAIFNPPPGQTCGRYALDWVQSVGGQLLNADATSNCSFCQYQVGDQFAATLGATWDFRWKGVGIVAGYTIGQLFLAYLAYWYFTEKGYGLGGGLVLGLFGKVKRFGKGRK</sequence>
<dbReference type="Pfam" id="PF00005">
    <property type="entry name" value="ABC_tran"/>
    <property type="match status" value="2"/>
</dbReference>
<keyword evidence="6 9" id="KW-1133">Transmembrane helix</keyword>
<feature type="transmembrane region" description="Helical" evidence="9">
    <location>
        <begin position="1427"/>
        <end position="1449"/>
    </location>
</feature>
<dbReference type="OrthoDB" id="245989at2759"/>
<keyword evidence="7 9" id="KW-0472">Membrane</keyword>
<dbReference type="GO" id="GO:0140359">
    <property type="term" value="F:ABC-type transporter activity"/>
    <property type="evidence" value="ECO:0007669"/>
    <property type="project" value="InterPro"/>
</dbReference>
<evidence type="ECO:0000256" key="4">
    <source>
        <dbReference type="ARBA" id="ARBA00022741"/>
    </source>
</evidence>
<organism evidence="11 12">
    <name type="scientific">Pseudozyma antarctica (strain T-34)</name>
    <name type="common">Yeast</name>
    <name type="synonym">Candida antarctica</name>
    <dbReference type="NCBI Taxonomy" id="1151754"/>
    <lineage>
        <taxon>Eukaryota</taxon>
        <taxon>Fungi</taxon>
        <taxon>Dikarya</taxon>
        <taxon>Basidiomycota</taxon>
        <taxon>Ustilaginomycotina</taxon>
        <taxon>Ustilaginomycetes</taxon>
        <taxon>Ustilaginales</taxon>
        <taxon>Ustilaginaceae</taxon>
        <taxon>Moesziomyces</taxon>
    </lineage>
</organism>
<feature type="transmembrane region" description="Helical" evidence="9">
    <location>
        <begin position="877"/>
        <end position="895"/>
    </location>
</feature>
<keyword evidence="2" id="KW-0813">Transport</keyword>
<feature type="transmembrane region" description="Helical" evidence="9">
    <location>
        <begin position="1312"/>
        <end position="1332"/>
    </location>
</feature>
<proteinExistence type="predicted"/>
<dbReference type="InterPro" id="IPR027417">
    <property type="entry name" value="P-loop_NTPase"/>
</dbReference>
<dbReference type="SMART" id="SM00382">
    <property type="entry name" value="AAA"/>
    <property type="match status" value="2"/>
</dbReference>
<dbReference type="GO" id="GO:0016887">
    <property type="term" value="F:ATP hydrolysis activity"/>
    <property type="evidence" value="ECO:0007669"/>
    <property type="project" value="InterPro"/>
</dbReference>
<feature type="compositionally biased region" description="Polar residues" evidence="8">
    <location>
        <begin position="141"/>
        <end position="157"/>
    </location>
</feature>
<evidence type="ECO:0000313" key="11">
    <source>
        <dbReference type="EMBL" id="GAC75457.1"/>
    </source>
</evidence>
<dbReference type="InterPro" id="IPR034001">
    <property type="entry name" value="ABCG_PDR_1"/>
</dbReference>
<dbReference type="InterPro" id="IPR013525">
    <property type="entry name" value="ABC2_TM"/>
</dbReference>
<gene>
    <name evidence="11" type="ORF">PANT_15c00086</name>
</gene>
<feature type="domain" description="ABC transporter" evidence="10">
    <location>
        <begin position="980"/>
        <end position="1219"/>
    </location>
</feature>
<evidence type="ECO:0000259" key="10">
    <source>
        <dbReference type="PROSITE" id="PS50893"/>
    </source>
</evidence>
<dbReference type="Proteomes" id="UP000011976">
    <property type="component" value="Unassembled WGS sequence"/>
</dbReference>
<dbReference type="SUPFAM" id="SSF52540">
    <property type="entry name" value="P-loop containing nucleoside triphosphate hydrolases"/>
    <property type="match status" value="2"/>
</dbReference>
<feature type="transmembrane region" description="Helical" evidence="9">
    <location>
        <begin position="1344"/>
        <end position="1364"/>
    </location>
</feature>
<dbReference type="FunFam" id="3.40.50.300:FF:000054">
    <property type="entry name" value="ABC multidrug transporter atrF"/>
    <property type="match status" value="1"/>
</dbReference>